<dbReference type="Proteomes" id="UP000288216">
    <property type="component" value="Unassembled WGS sequence"/>
</dbReference>
<feature type="region of interest" description="Disordered" evidence="1">
    <location>
        <begin position="172"/>
        <end position="191"/>
    </location>
</feature>
<proteinExistence type="predicted"/>
<sequence>MVCYLPSYEVNWRIFWTIYVTYKDKASTHLTSCFSLDLTTIAQMGCRCCRMVKRYIFEPAIIRELPSNSVKTEKNYRNNEIKHELSFQNRNAKTNNIIASTFDKVINLEEQNVDIIGKEIYVSEKNITHMQEKILEDINDNTDNDTVHVLNNKLVHTGSYTAPEQAEMVHATNTDNCSSNNNSKDTPKDELVQHNDSGTERNCQTLNGPAIQHPTEVENMQEVCEIHQVGGKIIDNNETGIVNNTELSHVLNDEVTQYNLQTDMDEIKSLSNPSSHEEISILNGQKDRDNTPPPIDGEFTKDLLDEVKLKIEGEDPEVEAALAALEAATAGEDDELED</sequence>
<name>A0A401P611_SCYTO</name>
<evidence type="ECO:0008006" key="4">
    <source>
        <dbReference type="Google" id="ProtNLM"/>
    </source>
</evidence>
<dbReference type="EMBL" id="BFAA01003117">
    <property type="protein sequence ID" value="GCB68562.1"/>
    <property type="molecule type" value="Genomic_DNA"/>
</dbReference>
<dbReference type="AlphaFoldDB" id="A0A401P611"/>
<accession>A0A401P611</accession>
<dbReference type="OrthoDB" id="8773301at2759"/>
<dbReference type="OMA" id="SEKNITH"/>
<feature type="compositionally biased region" description="Low complexity" evidence="1">
    <location>
        <begin position="172"/>
        <end position="184"/>
    </location>
</feature>
<evidence type="ECO:0000256" key="1">
    <source>
        <dbReference type="SAM" id="MobiDB-lite"/>
    </source>
</evidence>
<reference evidence="2 3" key="1">
    <citation type="journal article" date="2018" name="Nat. Ecol. Evol.">
        <title>Shark genomes provide insights into elasmobranch evolution and the origin of vertebrates.</title>
        <authorList>
            <person name="Hara Y"/>
            <person name="Yamaguchi K"/>
            <person name="Onimaru K"/>
            <person name="Kadota M"/>
            <person name="Koyanagi M"/>
            <person name="Keeley SD"/>
            <person name="Tatsumi K"/>
            <person name="Tanaka K"/>
            <person name="Motone F"/>
            <person name="Kageyama Y"/>
            <person name="Nozu R"/>
            <person name="Adachi N"/>
            <person name="Nishimura O"/>
            <person name="Nakagawa R"/>
            <person name="Tanegashima C"/>
            <person name="Kiyatake I"/>
            <person name="Matsumoto R"/>
            <person name="Murakumo K"/>
            <person name="Nishida K"/>
            <person name="Terakita A"/>
            <person name="Kuratani S"/>
            <person name="Sato K"/>
            <person name="Hyodo S Kuraku.S."/>
        </authorList>
    </citation>
    <scope>NUCLEOTIDE SEQUENCE [LARGE SCALE GENOMIC DNA]</scope>
</reference>
<gene>
    <name evidence="2" type="ORF">scyTo_0008246</name>
</gene>
<evidence type="ECO:0000313" key="3">
    <source>
        <dbReference type="Proteomes" id="UP000288216"/>
    </source>
</evidence>
<keyword evidence="3" id="KW-1185">Reference proteome</keyword>
<dbReference type="PROSITE" id="PS00018">
    <property type="entry name" value="EF_HAND_1"/>
    <property type="match status" value="1"/>
</dbReference>
<protein>
    <recommendedName>
        <fullName evidence="4">EF-hand domain-containing protein</fullName>
    </recommendedName>
</protein>
<dbReference type="InterPro" id="IPR018247">
    <property type="entry name" value="EF_Hand_1_Ca_BS"/>
</dbReference>
<evidence type="ECO:0000313" key="2">
    <source>
        <dbReference type="EMBL" id="GCB68562.1"/>
    </source>
</evidence>
<comment type="caution">
    <text evidence="2">The sequence shown here is derived from an EMBL/GenBank/DDBJ whole genome shotgun (WGS) entry which is preliminary data.</text>
</comment>
<feature type="region of interest" description="Disordered" evidence="1">
    <location>
        <begin position="268"/>
        <end position="298"/>
    </location>
</feature>
<organism evidence="2 3">
    <name type="scientific">Scyliorhinus torazame</name>
    <name type="common">Cloudy catshark</name>
    <name type="synonym">Catulus torazame</name>
    <dbReference type="NCBI Taxonomy" id="75743"/>
    <lineage>
        <taxon>Eukaryota</taxon>
        <taxon>Metazoa</taxon>
        <taxon>Chordata</taxon>
        <taxon>Craniata</taxon>
        <taxon>Vertebrata</taxon>
        <taxon>Chondrichthyes</taxon>
        <taxon>Elasmobranchii</taxon>
        <taxon>Galeomorphii</taxon>
        <taxon>Galeoidea</taxon>
        <taxon>Carcharhiniformes</taxon>
        <taxon>Scyliorhinidae</taxon>
        <taxon>Scyliorhinus</taxon>
    </lineage>
</organism>
<feature type="compositionally biased region" description="Basic and acidic residues" evidence="1">
    <location>
        <begin position="275"/>
        <end position="290"/>
    </location>
</feature>